<feature type="region of interest" description="Disordered" evidence="1">
    <location>
        <begin position="1043"/>
        <end position="1068"/>
    </location>
</feature>
<reference evidence="3 4" key="1">
    <citation type="journal article" date="2019" name="Int. J. Syst. Evol. Microbiol.">
        <title>The Global Catalogue of Microorganisms (GCM) 10K type strain sequencing project: providing services to taxonomists for standard genome sequencing and annotation.</title>
        <authorList>
            <consortium name="The Broad Institute Genomics Platform"/>
            <consortium name="The Broad Institute Genome Sequencing Center for Infectious Disease"/>
            <person name="Wu L."/>
            <person name="Ma J."/>
        </authorList>
    </citation>
    <scope>NUCLEOTIDE SEQUENCE [LARGE SCALE GENOMIC DNA]</scope>
    <source>
        <strain evidence="3 4">JCM 14319</strain>
    </source>
</reference>
<feature type="transmembrane region" description="Helical" evidence="2">
    <location>
        <begin position="466"/>
        <end position="483"/>
    </location>
</feature>
<dbReference type="InterPro" id="IPR001036">
    <property type="entry name" value="Acrflvin-R"/>
</dbReference>
<feature type="transmembrane region" description="Helical" evidence="2">
    <location>
        <begin position="359"/>
        <end position="379"/>
    </location>
</feature>
<keyword evidence="2" id="KW-1133">Transmembrane helix</keyword>
<dbReference type="PRINTS" id="PR00702">
    <property type="entry name" value="ACRIFLAVINRP"/>
</dbReference>
<dbReference type="Gene3D" id="3.30.2090.10">
    <property type="entry name" value="Multidrug efflux transporter AcrB TolC docking domain, DN and DC subdomains"/>
    <property type="match status" value="2"/>
</dbReference>
<proteinExistence type="predicted"/>
<feature type="transmembrane region" description="Helical" evidence="2">
    <location>
        <begin position="495"/>
        <end position="521"/>
    </location>
</feature>
<feature type="transmembrane region" description="Helical" evidence="2">
    <location>
        <begin position="21"/>
        <end position="42"/>
    </location>
</feature>
<feature type="transmembrane region" description="Helical" evidence="2">
    <location>
        <begin position="882"/>
        <end position="902"/>
    </location>
</feature>
<dbReference type="Pfam" id="PF00873">
    <property type="entry name" value="ACR_tran"/>
    <property type="match status" value="1"/>
</dbReference>
<dbReference type="Gene3D" id="3.30.70.1320">
    <property type="entry name" value="Multidrug efflux transporter AcrB pore domain like"/>
    <property type="match status" value="1"/>
</dbReference>
<protein>
    <submittedName>
        <fullName evidence="3">Efflux RND transporter permease subunit</fullName>
    </submittedName>
</protein>
<keyword evidence="2" id="KW-0812">Transmembrane</keyword>
<dbReference type="SUPFAM" id="SSF82693">
    <property type="entry name" value="Multidrug efflux transporter AcrB pore domain, PN1, PN2, PC1 and PC2 subdomains"/>
    <property type="match status" value="2"/>
</dbReference>
<feature type="transmembrane region" description="Helical" evidence="2">
    <location>
        <begin position="982"/>
        <end position="1002"/>
    </location>
</feature>
<feature type="transmembrane region" description="Helical" evidence="2">
    <location>
        <begin position="386"/>
        <end position="406"/>
    </location>
</feature>
<dbReference type="EMBL" id="BAAANH010000001">
    <property type="protein sequence ID" value="GAA1751276.1"/>
    <property type="molecule type" value="Genomic_DNA"/>
</dbReference>
<name>A0ABN2K9T1_9MICO</name>
<dbReference type="Proteomes" id="UP001500506">
    <property type="component" value="Unassembled WGS sequence"/>
</dbReference>
<keyword evidence="4" id="KW-1185">Reference proteome</keyword>
<sequence length="1068" mass="115660">MRNSTLRTDRDGTDMRRLIGFSLQFRTIVMTLAIGIMVFGGVQLSSAQVDVFPEFAPPRVEIQTLCIGLTAAEVEQLVTVPLEEALNGVEGLDEIRSKSVSQISSIVLIFEPGADLLKARQLVAERLTTATPTLPTWASPPIMLQPLSSTSRVMKIGLTSEEHSVIEMSMITYWKIRAHLLRVPGVANVPIWGERLQMLQVQAEPEKMAAEGVSLEQVMTVTADALDAGLLQFSNGSVIGTGGYVATPQQRLGIQHVLPITTPEELAEVTIEERGGDPLRLSDVARVVEDHQPLIGDAVINEGEGLMLIVEKLPWGNTLEVTEGVEAVLADLAPGLRGIEIDTEIFRPATFIEESISNLSLALLLGVLLVMMVLALFLFQWRTALISIIAIPLSLVSAALVIYLTGTPINTMILAGLVIAVGVVVDDAIIDIENIVRRLRQERAEGGQRSTARVVLEASLEVRGPIIYATLIIIVAAVPIFFLEGLTGAFFRPLALAYTLAVLSSMVVALTVTPALALILLRKAPLDPRDPPVVRVLKRGYRKGLEPIVDRPWPGYVFFGALVVVGAVTVPFLGQSLLPDFKERDFLMHWVTQPGTSAPEEVRISERACRELLEIEGVRNCGAHIGQAYNGDEVYGVYFGENWISIDPAVDYDATLAKVQELVQGYPGIRRDVQTYLKERIREVLTGGDTAVVVRLYGDDLQTLRDTGEEILEIFLETDGAIDEHMSLQVDVPQLEVTVDLDAAQEHGLKPGDVRRAAATLVAGEEVGDVFRGGKAYDVQVWSPVEIRSDVTSIRNLPIDTPSGEVIPLSAVADVSLRATPNAIERDDNSRRMDIEANVEEGKLGSVVAAMEEGLREVELPAGFHAEIIGEAEERDAATNRLLLLAVAAILVIYLLLQAAFASWRLATLILLTLPVALVGGVFAAFITGAVLSLGSIVGFLTVMGIAARNSILLINHCQHLERYEGETFGRQLVMRGAAERLSPILMTTLATGLALVPLVVMGEIPGHEIEHPMAVVILGGLVTSTLLNLFVVPPLYLRFAKPKSQRTPPPEEPEPEAAPPAPEPAAV</sequence>
<organism evidence="3 4">
    <name type="scientific">Agromyces humatus</name>
    <dbReference type="NCBI Taxonomy" id="279573"/>
    <lineage>
        <taxon>Bacteria</taxon>
        <taxon>Bacillati</taxon>
        <taxon>Actinomycetota</taxon>
        <taxon>Actinomycetes</taxon>
        <taxon>Micrococcales</taxon>
        <taxon>Microbacteriaceae</taxon>
        <taxon>Agromyces</taxon>
    </lineage>
</organism>
<dbReference type="InterPro" id="IPR027463">
    <property type="entry name" value="AcrB_DN_DC_subdom"/>
</dbReference>
<evidence type="ECO:0000313" key="3">
    <source>
        <dbReference type="EMBL" id="GAA1751276.1"/>
    </source>
</evidence>
<feature type="transmembrane region" description="Helical" evidence="2">
    <location>
        <begin position="909"/>
        <end position="931"/>
    </location>
</feature>
<gene>
    <name evidence="3" type="ORF">GCM10009747_05840</name>
</gene>
<dbReference type="Gene3D" id="3.30.70.1440">
    <property type="entry name" value="Multidrug efflux transporter AcrB pore domain"/>
    <property type="match status" value="1"/>
</dbReference>
<comment type="caution">
    <text evidence="3">The sequence shown here is derived from an EMBL/GenBank/DDBJ whole genome shotgun (WGS) entry which is preliminary data.</text>
</comment>
<evidence type="ECO:0000256" key="1">
    <source>
        <dbReference type="SAM" id="MobiDB-lite"/>
    </source>
</evidence>
<dbReference type="Gene3D" id="1.20.1640.10">
    <property type="entry name" value="Multidrug efflux transporter AcrB transmembrane domain"/>
    <property type="match status" value="2"/>
</dbReference>
<feature type="transmembrane region" description="Helical" evidence="2">
    <location>
        <begin position="553"/>
        <end position="574"/>
    </location>
</feature>
<feature type="transmembrane region" description="Helical" evidence="2">
    <location>
        <begin position="1014"/>
        <end position="1038"/>
    </location>
</feature>
<dbReference type="PANTHER" id="PTHR32063">
    <property type="match status" value="1"/>
</dbReference>
<dbReference type="Gene3D" id="3.30.70.1430">
    <property type="entry name" value="Multidrug efflux transporter AcrB pore domain"/>
    <property type="match status" value="2"/>
</dbReference>
<evidence type="ECO:0000313" key="4">
    <source>
        <dbReference type="Proteomes" id="UP001500506"/>
    </source>
</evidence>
<dbReference type="SUPFAM" id="SSF82714">
    <property type="entry name" value="Multidrug efflux transporter AcrB TolC docking domain, DN and DC subdomains"/>
    <property type="match status" value="2"/>
</dbReference>
<accession>A0ABN2K9T1</accession>
<dbReference type="SUPFAM" id="SSF82866">
    <property type="entry name" value="Multidrug efflux transporter AcrB transmembrane domain"/>
    <property type="match status" value="2"/>
</dbReference>
<evidence type="ECO:0000256" key="2">
    <source>
        <dbReference type="SAM" id="Phobius"/>
    </source>
</evidence>
<dbReference type="PANTHER" id="PTHR32063:SF4">
    <property type="entry name" value="SLR6043 PROTEIN"/>
    <property type="match status" value="1"/>
</dbReference>
<feature type="compositionally biased region" description="Pro residues" evidence="1">
    <location>
        <begin position="1057"/>
        <end position="1068"/>
    </location>
</feature>
<keyword evidence="2" id="KW-0472">Membrane</keyword>